<organism evidence="1 2">
    <name type="scientific">Portunus trituberculatus</name>
    <name type="common">Swimming crab</name>
    <name type="synonym">Neptunus trituberculatus</name>
    <dbReference type="NCBI Taxonomy" id="210409"/>
    <lineage>
        <taxon>Eukaryota</taxon>
        <taxon>Metazoa</taxon>
        <taxon>Ecdysozoa</taxon>
        <taxon>Arthropoda</taxon>
        <taxon>Crustacea</taxon>
        <taxon>Multicrustacea</taxon>
        <taxon>Malacostraca</taxon>
        <taxon>Eumalacostraca</taxon>
        <taxon>Eucarida</taxon>
        <taxon>Decapoda</taxon>
        <taxon>Pleocyemata</taxon>
        <taxon>Brachyura</taxon>
        <taxon>Eubrachyura</taxon>
        <taxon>Portunoidea</taxon>
        <taxon>Portunidae</taxon>
        <taxon>Portuninae</taxon>
        <taxon>Portunus</taxon>
    </lineage>
</organism>
<evidence type="ECO:0000313" key="1">
    <source>
        <dbReference type="EMBL" id="MPC92700.1"/>
    </source>
</evidence>
<accession>A0A5B7J7L5</accession>
<sequence>MERLLEVTQCGEERRAGAINYKQPLSRIDVFLKERFPGHLPPSATLSRVSKSKAKMVVVRGSW</sequence>
<comment type="caution">
    <text evidence="1">The sequence shown here is derived from an EMBL/GenBank/DDBJ whole genome shotgun (WGS) entry which is preliminary data.</text>
</comment>
<dbReference type="EMBL" id="VSRR010092205">
    <property type="protein sequence ID" value="MPC92700.1"/>
    <property type="molecule type" value="Genomic_DNA"/>
</dbReference>
<gene>
    <name evidence="1" type="ORF">E2C01_087805</name>
</gene>
<protein>
    <submittedName>
        <fullName evidence="1">Uncharacterized protein</fullName>
    </submittedName>
</protein>
<keyword evidence="2" id="KW-1185">Reference proteome</keyword>
<proteinExistence type="predicted"/>
<name>A0A5B7J7L5_PORTR</name>
<evidence type="ECO:0000313" key="2">
    <source>
        <dbReference type="Proteomes" id="UP000324222"/>
    </source>
</evidence>
<dbReference type="Proteomes" id="UP000324222">
    <property type="component" value="Unassembled WGS sequence"/>
</dbReference>
<dbReference type="AlphaFoldDB" id="A0A5B7J7L5"/>
<reference evidence="1 2" key="1">
    <citation type="submission" date="2019-05" db="EMBL/GenBank/DDBJ databases">
        <title>Another draft genome of Portunus trituberculatus and its Hox gene families provides insights of decapod evolution.</title>
        <authorList>
            <person name="Jeong J.-H."/>
            <person name="Song I."/>
            <person name="Kim S."/>
            <person name="Choi T."/>
            <person name="Kim D."/>
            <person name="Ryu S."/>
            <person name="Kim W."/>
        </authorList>
    </citation>
    <scope>NUCLEOTIDE SEQUENCE [LARGE SCALE GENOMIC DNA]</scope>
    <source>
        <tissue evidence="1">Muscle</tissue>
    </source>
</reference>